<dbReference type="RefSeq" id="WP_219551708.1">
    <property type="nucleotide sequence ID" value="NZ_JAHKRN010000079.1"/>
</dbReference>
<evidence type="ECO:0000256" key="2">
    <source>
        <dbReference type="ARBA" id="ARBA00022448"/>
    </source>
</evidence>
<organism evidence="4 5">
    <name type="scientific">Nonomuraea harbinensis</name>
    <dbReference type="NCBI Taxonomy" id="1286938"/>
    <lineage>
        <taxon>Bacteria</taxon>
        <taxon>Bacillati</taxon>
        <taxon>Actinomycetota</taxon>
        <taxon>Actinomycetes</taxon>
        <taxon>Streptosporangiales</taxon>
        <taxon>Streptosporangiaceae</taxon>
        <taxon>Nonomuraea</taxon>
    </lineage>
</organism>
<dbReference type="EMBL" id="JBHSNW010000038">
    <property type="protein sequence ID" value="MFC5821752.1"/>
    <property type="molecule type" value="Genomic_DNA"/>
</dbReference>
<protein>
    <submittedName>
        <fullName evidence="4">V-type ATP synthase subunit E family protein</fullName>
    </submittedName>
</protein>
<name>A0ABW1C929_9ACTN</name>
<evidence type="ECO:0000256" key="3">
    <source>
        <dbReference type="ARBA" id="ARBA00023065"/>
    </source>
</evidence>
<comment type="similarity">
    <text evidence="1">Belongs to the V-ATPase E subunit family.</text>
</comment>
<gene>
    <name evidence="4" type="ORF">ACFPUY_42270</name>
</gene>
<accession>A0ABW1C929</accession>
<evidence type="ECO:0000313" key="5">
    <source>
        <dbReference type="Proteomes" id="UP001596096"/>
    </source>
</evidence>
<dbReference type="Proteomes" id="UP001596096">
    <property type="component" value="Unassembled WGS sequence"/>
</dbReference>
<keyword evidence="5" id="KW-1185">Reference proteome</keyword>
<evidence type="ECO:0000256" key="1">
    <source>
        <dbReference type="ARBA" id="ARBA00005901"/>
    </source>
</evidence>
<proteinExistence type="inferred from homology"/>
<keyword evidence="3" id="KW-0406">Ion transport</keyword>
<comment type="caution">
    <text evidence="4">The sequence shown here is derived from an EMBL/GenBank/DDBJ whole genome shotgun (WGS) entry which is preliminary data.</text>
</comment>
<dbReference type="InterPro" id="IPR002842">
    <property type="entry name" value="ATPase_V1_Esu"/>
</dbReference>
<evidence type="ECO:0000313" key="4">
    <source>
        <dbReference type="EMBL" id="MFC5821752.1"/>
    </source>
</evidence>
<reference evidence="5" key="1">
    <citation type="journal article" date="2019" name="Int. J. Syst. Evol. Microbiol.">
        <title>The Global Catalogue of Microorganisms (GCM) 10K type strain sequencing project: providing services to taxonomists for standard genome sequencing and annotation.</title>
        <authorList>
            <consortium name="The Broad Institute Genomics Platform"/>
            <consortium name="The Broad Institute Genome Sequencing Center for Infectious Disease"/>
            <person name="Wu L."/>
            <person name="Ma J."/>
        </authorList>
    </citation>
    <scope>NUCLEOTIDE SEQUENCE [LARGE SCALE GENOMIC DNA]</scope>
    <source>
        <strain evidence="5">CGMCC 4.7106</strain>
    </source>
</reference>
<keyword evidence="2" id="KW-0813">Transport</keyword>
<dbReference type="Pfam" id="PF01991">
    <property type="entry name" value="vATP-synt_E"/>
    <property type="match status" value="1"/>
</dbReference>
<sequence>MNDPIAALRAQLLRTAGQEAEQVRSQAENEAAGRVAAARRQAGELLAAARAEGLAQAAADDKAERIKVQREARRLILAARREALEELRSHAAAAVSRLRDDQRLLRRLRDLVGDRLGAGHTLTAHPGGGIVGQAPGRRVDASLPTLAARAVDEMAAEVEQLWRE</sequence>